<dbReference type="EMBL" id="CM017627">
    <property type="protein sequence ID" value="TYH69728.1"/>
    <property type="molecule type" value="Genomic_DNA"/>
</dbReference>
<gene>
    <name evidence="1" type="ORF">ES332_D05G073700v1</name>
</gene>
<reference evidence="1 2" key="1">
    <citation type="submission" date="2019-07" db="EMBL/GenBank/DDBJ databases">
        <title>WGS assembly of Gossypium tomentosum.</title>
        <authorList>
            <person name="Chen Z.J."/>
            <person name="Sreedasyam A."/>
            <person name="Ando A."/>
            <person name="Song Q."/>
            <person name="De L."/>
            <person name="Hulse-Kemp A."/>
            <person name="Ding M."/>
            <person name="Ye W."/>
            <person name="Kirkbride R."/>
            <person name="Jenkins J."/>
            <person name="Plott C."/>
            <person name="Lovell J."/>
            <person name="Lin Y.-M."/>
            <person name="Vaughn R."/>
            <person name="Liu B."/>
            <person name="Li W."/>
            <person name="Simpson S."/>
            <person name="Scheffler B."/>
            <person name="Saski C."/>
            <person name="Grover C."/>
            <person name="Hu G."/>
            <person name="Conover J."/>
            <person name="Carlson J."/>
            <person name="Shu S."/>
            <person name="Boston L."/>
            <person name="Williams M."/>
            <person name="Peterson D."/>
            <person name="Mcgee K."/>
            <person name="Jones D."/>
            <person name="Wendel J."/>
            <person name="Stelly D."/>
            <person name="Grimwood J."/>
            <person name="Schmutz J."/>
        </authorList>
    </citation>
    <scope>NUCLEOTIDE SEQUENCE [LARGE SCALE GENOMIC DNA]</scope>
    <source>
        <strain evidence="1">7179.01</strain>
    </source>
</reference>
<protein>
    <submittedName>
        <fullName evidence="1">Uncharacterized protein</fullName>
    </submittedName>
</protein>
<evidence type="ECO:0000313" key="1">
    <source>
        <dbReference type="EMBL" id="TYH69728.1"/>
    </source>
</evidence>
<proteinExistence type="predicted"/>
<sequence>MQVDATDEANRFLCYNYELALYISPELYIFKEKIFGVVYSCPCETKAFSASISPLPSSEEEGCTHKLMLYIKTNEGDRLNIPGR</sequence>
<keyword evidence="2" id="KW-1185">Reference proteome</keyword>
<dbReference type="AlphaFoldDB" id="A0A5D2KRL4"/>
<accession>A0A5D2KRL4</accession>
<evidence type="ECO:0000313" key="2">
    <source>
        <dbReference type="Proteomes" id="UP000322667"/>
    </source>
</evidence>
<organism evidence="1 2">
    <name type="scientific">Gossypium tomentosum</name>
    <name type="common">Hawaiian cotton</name>
    <name type="synonym">Gossypium sandvicense</name>
    <dbReference type="NCBI Taxonomy" id="34277"/>
    <lineage>
        <taxon>Eukaryota</taxon>
        <taxon>Viridiplantae</taxon>
        <taxon>Streptophyta</taxon>
        <taxon>Embryophyta</taxon>
        <taxon>Tracheophyta</taxon>
        <taxon>Spermatophyta</taxon>
        <taxon>Magnoliopsida</taxon>
        <taxon>eudicotyledons</taxon>
        <taxon>Gunneridae</taxon>
        <taxon>Pentapetalae</taxon>
        <taxon>rosids</taxon>
        <taxon>malvids</taxon>
        <taxon>Malvales</taxon>
        <taxon>Malvaceae</taxon>
        <taxon>Malvoideae</taxon>
        <taxon>Gossypium</taxon>
    </lineage>
</organism>
<name>A0A5D2KRL4_GOSTO</name>
<dbReference type="Proteomes" id="UP000322667">
    <property type="component" value="Chromosome D05"/>
</dbReference>